<gene>
    <name evidence="2" type="ORF">BOTCAL_0391g00040</name>
</gene>
<dbReference type="Gene3D" id="3.40.50.300">
    <property type="entry name" value="P-loop containing nucleotide triphosphate hydrolases"/>
    <property type="match status" value="1"/>
</dbReference>
<evidence type="ECO:0000313" key="3">
    <source>
        <dbReference type="Proteomes" id="UP000297299"/>
    </source>
</evidence>
<dbReference type="InterPro" id="IPR011990">
    <property type="entry name" value="TPR-like_helical_dom_sf"/>
</dbReference>
<dbReference type="EMBL" id="PHWZ01000390">
    <property type="protein sequence ID" value="TEY42388.1"/>
    <property type="molecule type" value="Genomic_DNA"/>
</dbReference>
<proteinExistence type="predicted"/>
<dbReference type="AlphaFoldDB" id="A0A4Y8CTG4"/>
<organism evidence="2 3">
    <name type="scientific">Botryotinia calthae</name>
    <dbReference type="NCBI Taxonomy" id="38488"/>
    <lineage>
        <taxon>Eukaryota</taxon>
        <taxon>Fungi</taxon>
        <taxon>Dikarya</taxon>
        <taxon>Ascomycota</taxon>
        <taxon>Pezizomycotina</taxon>
        <taxon>Leotiomycetes</taxon>
        <taxon>Helotiales</taxon>
        <taxon>Sclerotiniaceae</taxon>
        <taxon>Botryotinia</taxon>
    </lineage>
</organism>
<protein>
    <recommendedName>
        <fullName evidence="1">NB-ARC domain-containing protein</fullName>
    </recommendedName>
</protein>
<dbReference type="SUPFAM" id="SSF52540">
    <property type="entry name" value="P-loop containing nucleoside triphosphate hydrolases"/>
    <property type="match status" value="1"/>
</dbReference>
<dbReference type="Pfam" id="PF00931">
    <property type="entry name" value="NB-ARC"/>
    <property type="match status" value="1"/>
</dbReference>
<dbReference type="OrthoDB" id="6161812at2759"/>
<accession>A0A4Y8CTG4</accession>
<dbReference type="STRING" id="38488.A0A4Y8CTG4"/>
<dbReference type="SUPFAM" id="SSF48452">
    <property type="entry name" value="TPR-like"/>
    <property type="match status" value="1"/>
</dbReference>
<reference evidence="2 3" key="1">
    <citation type="submission" date="2017-11" db="EMBL/GenBank/DDBJ databases">
        <title>Comparative genomics of Botrytis spp.</title>
        <authorList>
            <person name="Valero-Jimenez C.A."/>
            <person name="Tapia P."/>
            <person name="Veloso J."/>
            <person name="Silva-Moreno E."/>
            <person name="Staats M."/>
            <person name="Valdes J.H."/>
            <person name="Van Kan J.A.L."/>
        </authorList>
    </citation>
    <scope>NUCLEOTIDE SEQUENCE [LARGE SCALE GENOMIC DNA]</scope>
    <source>
        <strain evidence="2 3">MUCL2830</strain>
    </source>
</reference>
<sequence length="533" mass="61013">MDTSQLTILQQPVESNHWTMRDIKNVLEPTATAAEQTISYKIGAIKPTLGHFYQFSRIFETRLAPGLQADFFWGILGLLLKLTTQDTQALSQIPRMLKSLGYKAESFKDYYYSSKDKFDQIKEACFDIQIQLVEFFTSAVRSMRGEEEEKKYDERDGLYGQGDPWLLLQRRFTATNTELIETIARVEKLASARLSGPHHHSSSDTATLTQQFRSMMRKKPPRFFNRDDTFEKIDQALGQKESNTSFRSVALFGLGGVGKSSIAARHVEKKIQNNEYDPVIWVFGEKTDLLRQSFTDIAIRLNLPGAQPNLHDDNLVLDQDWLQFTGKWIDCEWLIVYDNVESADLLMPYWPEASHGKAIITTRNHSLAYEPATSGLEITSRERGPSLLTSVCSTYFVLGILERQQNRYEAAEASFIEAQNLWLKGDQTKFHPFNGGCIYNTGVVCLDQGKVEAAVKHLRDSLEITKFHADDMPVEHARGLFKLSEALLQDSYDSDEATGLRDEAELYLSRRDPQTTSFAREEDYNQWVPIFWR</sequence>
<dbReference type="Gene3D" id="1.25.40.10">
    <property type="entry name" value="Tetratricopeptide repeat domain"/>
    <property type="match status" value="1"/>
</dbReference>
<evidence type="ECO:0000313" key="2">
    <source>
        <dbReference type="EMBL" id="TEY42388.1"/>
    </source>
</evidence>
<dbReference type="Proteomes" id="UP000297299">
    <property type="component" value="Unassembled WGS sequence"/>
</dbReference>
<dbReference type="PANTHER" id="PTHR35205:SF1">
    <property type="entry name" value="ZU5 DOMAIN-CONTAINING PROTEIN"/>
    <property type="match status" value="1"/>
</dbReference>
<keyword evidence="3" id="KW-1185">Reference proteome</keyword>
<dbReference type="InterPro" id="IPR002182">
    <property type="entry name" value="NB-ARC"/>
</dbReference>
<dbReference type="GO" id="GO:0043531">
    <property type="term" value="F:ADP binding"/>
    <property type="evidence" value="ECO:0007669"/>
    <property type="project" value="InterPro"/>
</dbReference>
<name>A0A4Y8CTG4_9HELO</name>
<comment type="caution">
    <text evidence="2">The sequence shown here is derived from an EMBL/GenBank/DDBJ whole genome shotgun (WGS) entry which is preliminary data.</text>
</comment>
<dbReference type="InterPro" id="IPR027417">
    <property type="entry name" value="P-loop_NTPase"/>
</dbReference>
<evidence type="ECO:0000259" key="1">
    <source>
        <dbReference type="Pfam" id="PF00931"/>
    </source>
</evidence>
<feature type="domain" description="NB-ARC" evidence="1">
    <location>
        <begin position="227"/>
        <end position="372"/>
    </location>
</feature>
<dbReference type="PANTHER" id="PTHR35205">
    <property type="entry name" value="NB-ARC AND TPR DOMAIN PROTEIN"/>
    <property type="match status" value="1"/>
</dbReference>